<feature type="transmembrane region" description="Helical" evidence="1">
    <location>
        <begin position="41"/>
        <end position="65"/>
    </location>
</feature>
<protein>
    <submittedName>
        <fullName evidence="2">Uncharacterized protein</fullName>
    </submittedName>
</protein>
<name>A0A3P3ZN60_9ZZZZ</name>
<feature type="transmembrane region" description="Helical" evidence="1">
    <location>
        <begin position="77"/>
        <end position="100"/>
    </location>
</feature>
<keyword evidence="1" id="KW-0472">Membrane</keyword>
<dbReference type="EMBL" id="UOYP01000161">
    <property type="protein sequence ID" value="VAY87826.1"/>
    <property type="molecule type" value="Genomic_DNA"/>
</dbReference>
<evidence type="ECO:0000256" key="1">
    <source>
        <dbReference type="SAM" id="Phobius"/>
    </source>
</evidence>
<keyword evidence="1" id="KW-0812">Transmembrane</keyword>
<organism evidence="2">
    <name type="scientific">mine drainage metagenome</name>
    <dbReference type="NCBI Taxonomy" id="410659"/>
    <lineage>
        <taxon>unclassified sequences</taxon>
        <taxon>metagenomes</taxon>
        <taxon>ecological metagenomes</taxon>
    </lineage>
</organism>
<keyword evidence="1" id="KW-1133">Transmembrane helix</keyword>
<feature type="transmembrane region" description="Helical" evidence="1">
    <location>
        <begin position="112"/>
        <end position="135"/>
    </location>
</feature>
<accession>A0A3P3ZN60</accession>
<gene>
    <name evidence="2" type="ORF">CARN8_2430005</name>
</gene>
<reference evidence="2" key="1">
    <citation type="submission" date="2018-10" db="EMBL/GenBank/DDBJ databases">
        <authorList>
            <person name="Plewniak F."/>
        </authorList>
    </citation>
    <scope>NUCLEOTIDE SEQUENCE</scope>
</reference>
<dbReference type="AlphaFoldDB" id="A0A3P3ZN60"/>
<proteinExistence type="predicted"/>
<sequence>MGTLLEYALIQVLHNFGALLVVGLSGYGFRVALLRHSPSQTFALFVLLAWLAQGLTGATFGWVTYRSDHRLPDIHGIAMIALMIKVSCVCGGAGLMTSCLGWGGAWSSSRRMLVWAGSTGLACLALTAAAFLRWFS</sequence>
<evidence type="ECO:0000313" key="2">
    <source>
        <dbReference type="EMBL" id="VAY87826.1"/>
    </source>
</evidence>
<feature type="transmembrane region" description="Helical" evidence="1">
    <location>
        <begin position="12"/>
        <end position="29"/>
    </location>
</feature>